<name>A0A2G9TMY7_TELCI</name>
<evidence type="ECO:0000313" key="4">
    <source>
        <dbReference type="Proteomes" id="UP000230423"/>
    </source>
</evidence>
<reference evidence="3 4" key="1">
    <citation type="submission" date="2015-09" db="EMBL/GenBank/DDBJ databases">
        <title>Draft genome of the parasitic nematode Teladorsagia circumcincta isolate WARC Sus (inbred).</title>
        <authorList>
            <person name="Mitreva M."/>
        </authorList>
    </citation>
    <scope>NUCLEOTIDE SEQUENCE [LARGE SCALE GENOMIC DNA]</scope>
    <source>
        <strain evidence="3 4">S</strain>
    </source>
</reference>
<keyword evidence="4" id="KW-1185">Reference proteome</keyword>
<dbReference type="EMBL" id="KZ359651">
    <property type="protein sequence ID" value="PIO58842.1"/>
    <property type="molecule type" value="Genomic_DNA"/>
</dbReference>
<dbReference type="AlphaFoldDB" id="A0A2G9TMY7"/>
<accession>A0A2G9TMY7</accession>
<protein>
    <submittedName>
        <fullName evidence="3">Uncharacterized protein</fullName>
    </submittedName>
</protein>
<dbReference type="Proteomes" id="UP000230423">
    <property type="component" value="Unassembled WGS sequence"/>
</dbReference>
<organism evidence="3 4">
    <name type="scientific">Teladorsagia circumcincta</name>
    <name type="common">Brown stomach worm</name>
    <name type="synonym">Ostertagia circumcincta</name>
    <dbReference type="NCBI Taxonomy" id="45464"/>
    <lineage>
        <taxon>Eukaryota</taxon>
        <taxon>Metazoa</taxon>
        <taxon>Ecdysozoa</taxon>
        <taxon>Nematoda</taxon>
        <taxon>Chromadorea</taxon>
        <taxon>Rhabditida</taxon>
        <taxon>Rhabditina</taxon>
        <taxon>Rhabditomorpha</taxon>
        <taxon>Strongyloidea</taxon>
        <taxon>Trichostrongylidae</taxon>
        <taxon>Teladorsagia</taxon>
    </lineage>
</organism>
<evidence type="ECO:0000256" key="1">
    <source>
        <dbReference type="SAM" id="MobiDB-lite"/>
    </source>
</evidence>
<gene>
    <name evidence="3" type="ORF">TELCIR_19713</name>
</gene>
<feature type="signal peptide" evidence="2">
    <location>
        <begin position="1"/>
        <end position="19"/>
    </location>
</feature>
<keyword evidence="2" id="KW-0732">Signal</keyword>
<evidence type="ECO:0000313" key="3">
    <source>
        <dbReference type="EMBL" id="PIO58842.1"/>
    </source>
</evidence>
<evidence type="ECO:0000256" key="2">
    <source>
        <dbReference type="SAM" id="SignalP"/>
    </source>
</evidence>
<feature type="region of interest" description="Disordered" evidence="1">
    <location>
        <begin position="104"/>
        <end position="141"/>
    </location>
</feature>
<feature type="compositionally biased region" description="Basic and acidic residues" evidence="1">
    <location>
        <begin position="124"/>
        <end position="135"/>
    </location>
</feature>
<sequence>MLLFVVLVNIGLILGSTTAQESSASLEGQKNVSTLHDDYVDYGADQIQTSSDSSETQYSFPFEEQRARAGAWPTLVDNGRRVGVHRRPLTPKSSAEQGGVFLVEEPRSNHRRNGPRPEGFRSSFQRERSRPEVDKSPVFYNNGRPAHSMGYSYAGYIQRQAKRYPIMMYTLVQCVPCQRAKHLLASSSVMKIGNDNYKSTCTE</sequence>
<feature type="chain" id="PRO_5013849807" evidence="2">
    <location>
        <begin position="20"/>
        <end position="203"/>
    </location>
</feature>
<proteinExistence type="predicted"/>